<keyword evidence="2" id="KW-0408">Iron</keyword>
<dbReference type="EMBL" id="JAAYEE010000175">
    <property type="protein sequence ID" value="NLW35828.1"/>
    <property type="molecule type" value="Genomic_DNA"/>
</dbReference>
<feature type="non-terminal residue" evidence="5">
    <location>
        <position position="34"/>
    </location>
</feature>
<organism evidence="5 6">
    <name type="scientific">Syntrophorhabdus aromaticivorans</name>
    <dbReference type="NCBI Taxonomy" id="328301"/>
    <lineage>
        <taxon>Bacteria</taxon>
        <taxon>Pseudomonadati</taxon>
        <taxon>Thermodesulfobacteriota</taxon>
        <taxon>Syntrophorhabdia</taxon>
        <taxon>Syntrophorhabdales</taxon>
        <taxon>Syntrophorhabdaceae</taxon>
        <taxon>Syntrophorhabdus</taxon>
    </lineage>
</organism>
<dbReference type="Gene3D" id="1.10.10.1590">
    <property type="entry name" value="NADH-quinone oxidoreductase subunit E"/>
    <property type="match status" value="1"/>
</dbReference>
<dbReference type="Proteomes" id="UP000777265">
    <property type="component" value="Unassembled WGS sequence"/>
</dbReference>
<keyword evidence="3" id="KW-0411">Iron-sulfur</keyword>
<keyword evidence="1" id="KW-0479">Metal-binding</keyword>
<dbReference type="GO" id="GO:0046872">
    <property type="term" value="F:metal ion binding"/>
    <property type="evidence" value="ECO:0007669"/>
    <property type="project" value="UniProtKB-KW"/>
</dbReference>
<evidence type="ECO:0000256" key="2">
    <source>
        <dbReference type="ARBA" id="ARBA00023004"/>
    </source>
</evidence>
<dbReference type="GO" id="GO:0051536">
    <property type="term" value="F:iron-sulfur cluster binding"/>
    <property type="evidence" value="ECO:0007669"/>
    <property type="project" value="UniProtKB-KW"/>
</dbReference>
<proteinExistence type="predicted"/>
<name>A0A971M4Q6_9BACT</name>
<dbReference type="EMBL" id="JAAYEE010000060">
    <property type="protein sequence ID" value="NLW34528.1"/>
    <property type="molecule type" value="Genomic_DNA"/>
</dbReference>
<evidence type="ECO:0000256" key="1">
    <source>
        <dbReference type="ARBA" id="ARBA00022723"/>
    </source>
</evidence>
<accession>A0A971M4Q6</accession>
<sequence length="34" mass="3961">MISEQAVREINGLMEKYPRKESALMPILTLVQRD</sequence>
<dbReference type="AlphaFoldDB" id="A0A971M4Q6"/>
<protein>
    <submittedName>
        <fullName evidence="5">NAD(P)H-dependent oxidoreductase subunit E</fullName>
    </submittedName>
</protein>
<reference evidence="5" key="1">
    <citation type="journal article" date="2020" name="Biotechnol. Biofuels">
        <title>New insights from the biogas microbiome by comprehensive genome-resolved metagenomics of nearly 1600 species originating from multiple anaerobic digesters.</title>
        <authorList>
            <person name="Campanaro S."/>
            <person name="Treu L."/>
            <person name="Rodriguez-R L.M."/>
            <person name="Kovalovszki A."/>
            <person name="Ziels R.M."/>
            <person name="Maus I."/>
            <person name="Zhu X."/>
            <person name="Kougias P.G."/>
            <person name="Basile A."/>
            <person name="Luo G."/>
            <person name="Schluter A."/>
            <person name="Konstantinidis K.T."/>
            <person name="Angelidaki I."/>
        </authorList>
    </citation>
    <scope>NUCLEOTIDE SEQUENCE</scope>
    <source>
        <strain evidence="5">AS06rmzACSIP_7</strain>
    </source>
</reference>
<evidence type="ECO:0000313" key="4">
    <source>
        <dbReference type="EMBL" id="NLW34528.1"/>
    </source>
</evidence>
<evidence type="ECO:0000256" key="3">
    <source>
        <dbReference type="ARBA" id="ARBA00023014"/>
    </source>
</evidence>
<comment type="caution">
    <text evidence="5">The sequence shown here is derived from an EMBL/GenBank/DDBJ whole genome shotgun (WGS) entry which is preliminary data.</text>
</comment>
<dbReference type="InterPro" id="IPR041921">
    <property type="entry name" value="NuoE_N"/>
</dbReference>
<evidence type="ECO:0000313" key="6">
    <source>
        <dbReference type="Proteomes" id="UP000777265"/>
    </source>
</evidence>
<gene>
    <name evidence="4" type="ORF">GXY80_03455</name>
    <name evidence="5" type="ORF">GXY80_10155</name>
</gene>
<reference evidence="5" key="2">
    <citation type="submission" date="2020-01" db="EMBL/GenBank/DDBJ databases">
        <authorList>
            <person name="Campanaro S."/>
        </authorList>
    </citation>
    <scope>NUCLEOTIDE SEQUENCE</scope>
    <source>
        <strain evidence="5">AS06rmzACSIP_7</strain>
    </source>
</reference>
<evidence type="ECO:0000313" key="5">
    <source>
        <dbReference type="EMBL" id="NLW35828.1"/>
    </source>
</evidence>